<dbReference type="GO" id="GO:0050660">
    <property type="term" value="F:flavin adenine dinucleotide binding"/>
    <property type="evidence" value="ECO:0007669"/>
    <property type="project" value="InterPro"/>
</dbReference>
<evidence type="ECO:0000313" key="14">
    <source>
        <dbReference type="EMBL" id="TCM66815.1"/>
    </source>
</evidence>
<accession>A0A4R1XWX5</accession>
<comment type="catalytic activity">
    <reaction evidence="9">
        <text>5,6-dihydrouridine(20) in tRNA + NADP(+) = uridine(20) in tRNA + NADPH + H(+)</text>
        <dbReference type="Rhea" id="RHEA:53336"/>
        <dbReference type="Rhea" id="RHEA-COMP:13533"/>
        <dbReference type="Rhea" id="RHEA-COMP:13534"/>
        <dbReference type="ChEBI" id="CHEBI:15378"/>
        <dbReference type="ChEBI" id="CHEBI:57783"/>
        <dbReference type="ChEBI" id="CHEBI:58349"/>
        <dbReference type="ChEBI" id="CHEBI:65315"/>
        <dbReference type="ChEBI" id="CHEBI:74443"/>
        <dbReference type="EC" id="1.3.1.91"/>
    </reaction>
</comment>
<feature type="binding site" evidence="9 12">
    <location>
        <begin position="238"/>
        <end position="239"/>
    </location>
    <ligand>
        <name>FMN</name>
        <dbReference type="ChEBI" id="CHEBI:58210"/>
    </ligand>
</feature>
<evidence type="ECO:0000256" key="10">
    <source>
        <dbReference type="PIRNR" id="PIRNR006621"/>
    </source>
</evidence>
<name>A0A4R1XWX5_ACICA</name>
<feature type="site" description="Interacts with tRNA" evidence="9">
    <location>
        <position position="102"/>
    </location>
</feature>
<comment type="catalytic activity">
    <reaction evidence="9">
        <text>5,6-dihydrouridine(20) in tRNA + NAD(+) = uridine(20) in tRNA + NADH + H(+)</text>
        <dbReference type="Rhea" id="RHEA:53340"/>
        <dbReference type="Rhea" id="RHEA-COMP:13533"/>
        <dbReference type="Rhea" id="RHEA-COMP:13534"/>
        <dbReference type="ChEBI" id="CHEBI:15378"/>
        <dbReference type="ChEBI" id="CHEBI:57540"/>
        <dbReference type="ChEBI" id="CHEBI:57945"/>
        <dbReference type="ChEBI" id="CHEBI:65315"/>
        <dbReference type="ChEBI" id="CHEBI:74443"/>
        <dbReference type="EC" id="1.3.1.91"/>
    </reaction>
</comment>
<comment type="cofactor">
    <cofactor evidence="1 9 10 12">
        <name>FMN</name>
        <dbReference type="ChEBI" id="CHEBI:58210"/>
    </cofactor>
</comment>
<dbReference type="InterPro" id="IPR001269">
    <property type="entry name" value="DUS_fam"/>
</dbReference>
<comment type="caution">
    <text evidence="14">The sequence shown here is derived from an EMBL/GenBank/DDBJ whole genome shotgun (WGS) entry which is preliminary data.</text>
</comment>
<dbReference type="EC" id="1.3.1.91" evidence="9"/>
<dbReference type="OrthoDB" id="9783413at2"/>
<keyword evidence="5 9" id="KW-0819">tRNA processing</keyword>
<dbReference type="InterPro" id="IPR018517">
    <property type="entry name" value="tRNA_hU_synthase_CS"/>
</dbReference>
<keyword evidence="7 9" id="KW-0694">RNA-binding</keyword>
<comment type="similarity">
    <text evidence="10">Belongs to the dus family.</text>
</comment>
<comment type="catalytic activity">
    <reaction evidence="9">
        <text>5,6-dihydrouridine(20a) in tRNA + NAD(+) = uridine(20a) in tRNA + NADH + H(+)</text>
        <dbReference type="Rhea" id="RHEA:53348"/>
        <dbReference type="Rhea" id="RHEA-COMP:13535"/>
        <dbReference type="Rhea" id="RHEA-COMP:13536"/>
        <dbReference type="ChEBI" id="CHEBI:15378"/>
        <dbReference type="ChEBI" id="CHEBI:57540"/>
        <dbReference type="ChEBI" id="CHEBI:57945"/>
        <dbReference type="ChEBI" id="CHEBI:65315"/>
        <dbReference type="ChEBI" id="CHEBI:74443"/>
    </reaction>
</comment>
<evidence type="ECO:0000256" key="1">
    <source>
        <dbReference type="ARBA" id="ARBA00001917"/>
    </source>
</evidence>
<evidence type="ECO:0000256" key="11">
    <source>
        <dbReference type="PIRSR" id="PIRSR006621-1"/>
    </source>
</evidence>
<feature type="site" description="Interacts with tRNA" evidence="9">
    <location>
        <position position="191"/>
    </location>
</feature>
<evidence type="ECO:0000256" key="5">
    <source>
        <dbReference type="ARBA" id="ARBA00022694"/>
    </source>
</evidence>
<dbReference type="PANTHER" id="PTHR42907:SF1">
    <property type="entry name" value="FMN-LINKED OXIDOREDUCTASES SUPERFAMILY PROTEIN"/>
    <property type="match status" value="1"/>
</dbReference>
<dbReference type="AlphaFoldDB" id="A0A4R1XWX5"/>
<feature type="site" description="Interacts with tRNA; defines subfamily-specific binding signature" evidence="9">
    <location>
        <position position="188"/>
    </location>
</feature>
<evidence type="ECO:0000313" key="15">
    <source>
        <dbReference type="Proteomes" id="UP000294963"/>
    </source>
</evidence>
<dbReference type="GO" id="GO:0000049">
    <property type="term" value="F:tRNA binding"/>
    <property type="evidence" value="ECO:0007669"/>
    <property type="project" value="UniProtKB-UniRule"/>
</dbReference>
<feature type="site" description="Interacts with tRNA; defines subfamily-specific binding signature" evidence="9">
    <location>
        <position position="301"/>
    </location>
</feature>
<sequence length="351" mass="39397">MNVTPSAELTALKNTPRISVAPMMDWTTKDYRYFARLFNPNVVLYTEMVTTGAILFGDAARHLNFNAQEHPIVLQLGGSNPQDLATCTKMAQDWGYDEVNLNVGCPSDRVQNNKIGACLMAEPDLVAECIATMQNAVQIPVTVKHRIGIDDMQSYEEMLHFVDTVAATGCNYFVVHARIAILKGLSPKENRDVPPLRYEDVYRLKRERPHLTIEINGGIKTVAETQAHLQHVDGVMIGREAYHNPYLLAELGQLWDLEAPDRFEIMQQMLPYIQMRMQDGAPVSVLTRHILGLFQNLPGARKWRQALSGGNVKSYADVENAIINIQAAMQRTEDYLLRPPLLPLGEGRDEG</sequence>
<dbReference type="CDD" id="cd02801">
    <property type="entry name" value="DUS_like_FMN"/>
    <property type="match status" value="1"/>
</dbReference>
<feature type="binding site" evidence="9 12">
    <location>
        <position position="144"/>
    </location>
    <ligand>
        <name>FMN</name>
        <dbReference type="ChEBI" id="CHEBI:58210"/>
    </ligand>
</feature>
<protein>
    <recommendedName>
        <fullName evidence="9">tRNA-dihydrouridine(20/20a) synthase</fullName>
        <ecNumber evidence="9">1.3.1.91</ecNumber>
    </recommendedName>
    <alternativeName>
        <fullName evidence="9">U20-specific dihydrouridine synthase</fullName>
        <shortName evidence="9">U20-specific Dus</shortName>
    </alternativeName>
    <alternativeName>
        <fullName evidence="9">tRNA-dihydrouridine synthase A</fullName>
    </alternativeName>
</protein>
<keyword evidence="15" id="KW-1185">Reference proteome</keyword>
<dbReference type="GO" id="GO:0010181">
    <property type="term" value="F:FMN binding"/>
    <property type="evidence" value="ECO:0007669"/>
    <property type="project" value="UniProtKB-UniRule"/>
</dbReference>
<dbReference type="GO" id="GO:0102266">
    <property type="term" value="F:tRNA-dihydrouridine20a synthase activity"/>
    <property type="evidence" value="ECO:0007669"/>
    <property type="project" value="RHEA"/>
</dbReference>
<dbReference type="Gene3D" id="1.20.120.1460">
    <property type="match status" value="1"/>
</dbReference>
<keyword evidence="2 9" id="KW-0820">tRNA-binding</keyword>
<dbReference type="EMBL" id="SLVJ01000011">
    <property type="protein sequence ID" value="TCM66815.1"/>
    <property type="molecule type" value="Genomic_DNA"/>
</dbReference>
<feature type="binding site" evidence="9 12">
    <location>
        <position position="176"/>
    </location>
    <ligand>
        <name>FMN</name>
        <dbReference type="ChEBI" id="CHEBI:58210"/>
    </ligand>
</feature>
<dbReference type="InterPro" id="IPR013785">
    <property type="entry name" value="Aldolase_TIM"/>
</dbReference>
<feature type="binding site" evidence="9 12">
    <location>
        <begin position="216"/>
        <end position="218"/>
    </location>
    <ligand>
        <name>FMN</name>
        <dbReference type="ChEBI" id="CHEBI:58210"/>
    </ligand>
</feature>
<organism evidence="14 15">
    <name type="scientific">Acinetobacter calcoaceticus</name>
    <dbReference type="NCBI Taxonomy" id="471"/>
    <lineage>
        <taxon>Bacteria</taxon>
        <taxon>Pseudomonadati</taxon>
        <taxon>Pseudomonadota</taxon>
        <taxon>Gammaproteobacteria</taxon>
        <taxon>Moraxellales</taxon>
        <taxon>Moraxellaceae</taxon>
        <taxon>Acinetobacter</taxon>
        <taxon>Acinetobacter calcoaceticus/baumannii complex</taxon>
    </lineage>
</organism>
<dbReference type="InterPro" id="IPR035587">
    <property type="entry name" value="DUS-like_FMN-bd"/>
</dbReference>
<evidence type="ECO:0000256" key="7">
    <source>
        <dbReference type="ARBA" id="ARBA00022884"/>
    </source>
</evidence>
<dbReference type="Pfam" id="PF01207">
    <property type="entry name" value="Dus"/>
    <property type="match status" value="1"/>
</dbReference>
<feature type="binding site" evidence="9 12">
    <location>
        <begin position="22"/>
        <end position="24"/>
    </location>
    <ligand>
        <name>FMN</name>
        <dbReference type="ChEBI" id="CHEBI:58210"/>
    </ligand>
</feature>
<evidence type="ECO:0000256" key="4">
    <source>
        <dbReference type="ARBA" id="ARBA00022643"/>
    </source>
</evidence>
<dbReference type="NCBIfam" id="NF008774">
    <property type="entry name" value="PRK11815.1"/>
    <property type="match status" value="1"/>
</dbReference>
<keyword evidence="12" id="KW-0547">Nucleotide-binding</keyword>
<dbReference type="HAMAP" id="MF_02041">
    <property type="entry name" value="DusA_subfam"/>
    <property type="match status" value="1"/>
</dbReference>
<keyword evidence="3 9" id="KW-0285">Flavoprotein</keyword>
<proteinExistence type="inferred from homology"/>
<evidence type="ECO:0000256" key="6">
    <source>
        <dbReference type="ARBA" id="ARBA00022857"/>
    </source>
</evidence>
<evidence type="ECO:0000256" key="3">
    <source>
        <dbReference type="ARBA" id="ARBA00022630"/>
    </source>
</evidence>
<reference evidence="14 15" key="1">
    <citation type="submission" date="2019-03" db="EMBL/GenBank/DDBJ databases">
        <title>Genomic analyses of the natural microbiome of Caenorhabditis elegans.</title>
        <authorList>
            <person name="Samuel B."/>
        </authorList>
    </citation>
    <scope>NUCLEOTIDE SEQUENCE [LARGE SCALE GENOMIC DNA]</scope>
    <source>
        <strain evidence="14 15">JUb89</strain>
    </source>
</reference>
<comment type="catalytic activity">
    <reaction evidence="9">
        <text>5,6-dihydrouridine(20a) in tRNA + NADP(+) = uridine(20a) in tRNA + NADPH + H(+)</text>
        <dbReference type="Rhea" id="RHEA:53344"/>
        <dbReference type="Rhea" id="RHEA-COMP:13535"/>
        <dbReference type="Rhea" id="RHEA-COMP:13536"/>
        <dbReference type="ChEBI" id="CHEBI:15378"/>
        <dbReference type="ChEBI" id="CHEBI:57783"/>
        <dbReference type="ChEBI" id="CHEBI:58349"/>
        <dbReference type="ChEBI" id="CHEBI:65315"/>
        <dbReference type="ChEBI" id="CHEBI:74443"/>
    </reaction>
</comment>
<dbReference type="Proteomes" id="UP000294963">
    <property type="component" value="Unassembled WGS sequence"/>
</dbReference>
<evidence type="ECO:0000256" key="9">
    <source>
        <dbReference type="HAMAP-Rule" id="MF_02041"/>
    </source>
</evidence>
<dbReference type="PANTHER" id="PTHR42907">
    <property type="entry name" value="FMN-LINKED OXIDOREDUCTASES SUPERFAMILY PROTEIN"/>
    <property type="match status" value="1"/>
</dbReference>
<keyword evidence="6 9" id="KW-0521">NADP</keyword>
<feature type="active site" description="Proton donor" evidence="9 11">
    <location>
        <position position="105"/>
    </location>
</feature>
<dbReference type="GO" id="GO:0102264">
    <property type="term" value="F:tRNA-dihydrouridine20 synthase activity"/>
    <property type="evidence" value="ECO:0007669"/>
    <property type="project" value="UniProtKB-EC"/>
</dbReference>
<comment type="function">
    <text evidence="9">Catalyzes the synthesis of 5,6-dihydrouridine (D), a modified base found in the D-loop of most tRNAs, via the reduction of the C5-C6 double bond in target uridines. Specifically modifies U20 and U20a in tRNAs.</text>
</comment>
<dbReference type="SUPFAM" id="SSF51395">
    <property type="entry name" value="FMN-linked oxidoreductases"/>
    <property type="match status" value="1"/>
</dbReference>
<dbReference type="Gene3D" id="3.20.20.70">
    <property type="entry name" value="Aldolase class I"/>
    <property type="match status" value="1"/>
</dbReference>
<evidence type="ECO:0000259" key="13">
    <source>
        <dbReference type="Pfam" id="PF01207"/>
    </source>
</evidence>
<evidence type="ECO:0000256" key="12">
    <source>
        <dbReference type="PIRSR" id="PIRSR006621-2"/>
    </source>
</evidence>
<dbReference type="InterPro" id="IPR004653">
    <property type="entry name" value="DusA"/>
</dbReference>
<feature type="domain" description="DUS-like FMN-binding" evidence="13">
    <location>
        <begin position="20"/>
        <end position="316"/>
    </location>
</feature>
<dbReference type="PROSITE" id="PS01136">
    <property type="entry name" value="UPF0034"/>
    <property type="match status" value="1"/>
</dbReference>
<evidence type="ECO:0000256" key="8">
    <source>
        <dbReference type="ARBA" id="ARBA00023002"/>
    </source>
</evidence>
<gene>
    <name evidence="9" type="primary">dusA</name>
    <name evidence="14" type="ORF">EC844_111105</name>
</gene>
<comment type="similarity">
    <text evidence="9">Belongs to the Dus family. DusA subfamily.</text>
</comment>
<dbReference type="PIRSF" id="PIRSF006621">
    <property type="entry name" value="Dus"/>
    <property type="match status" value="1"/>
</dbReference>
<feature type="site" description="Interacts with tRNA; defines subfamily-specific binding signature" evidence="9">
    <location>
        <position position="304"/>
    </location>
</feature>
<dbReference type="NCBIfam" id="TIGR00742">
    <property type="entry name" value="yjbN"/>
    <property type="match status" value="1"/>
</dbReference>
<evidence type="ECO:0000256" key="2">
    <source>
        <dbReference type="ARBA" id="ARBA00022555"/>
    </source>
</evidence>
<keyword evidence="4 9" id="KW-0288">FMN</keyword>
<feature type="binding site" evidence="9 12">
    <location>
        <position position="75"/>
    </location>
    <ligand>
        <name>FMN</name>
        <dbReference type="ChEBI" id="CHEBI:58210"/>
    </ligand>
</feature>
<keyword evidence="8 9" id="KW-0560">Oxidoreductase</keyword>